<gene>
    <name evidence="1" type="ORF">SAMN02745180_00995</name>
</gene>
<dbReference type="EMBL" id="FQXR01000004">
    <property type="protein sequence ID" value="SHH77218.1"/>
    <property type="molecule type" value="Genomic_DNA"/>
</dbReference>
<reference evidence="1 2" key="1">
    <citation type="submission" date="2016-11" db="EMBL/GenBank/DDBJ databases">
        <authorList>
            <person name="Jaros S."/>
            <person name="Januszkiewicz K."/>
            <person name="Wedrychowicz H."/>
        </authorList>
    </citation>
    <scope>NUCLEOTIDE SEQUENCE [LARGE SCALE GENOMIC DNA]</scope>
    <source>
        <strain evidence="1 2">DSM 13106</strain>
    </source>
</reference>
<evidence type="ECO:0000313" key="1">
    <source>
        <dbReference type="EMBL" id="SHH77218.1"/>
    </source>
</evidence>
<keyword evidence="1" id="KW-0067">ATP-binding</keyword>
<accession>A0A1M5VPW0</accession>
<protein>
    <submittedName>
        <fullName evidence="1">ATP-binding cassette, subfamily B</fullName>
    </submittedName>
</protein>
<evidence type="ECO:0000313" key="2">
    <source>
        <dbReference type="Proteomes" id="UP000184389"/>
    </source>
</evidence>
<dbReference type="PANTHER" id="PTHR43394">
    <property type="entry name" value="ATP-DEPENDENT PERMEASE MDL1, MITOCHONDRIAL"/>
    <property type="match status" value="1"/>
</dbReference>
<dbReference type="SUPFAM" id="SSF52540">
    <property type="entry name" value="P-loop containing nucleoside triphosphate hydrolases"/>
    <property type="match status" value="1"/>
</dbReference>
<keyword evidence="2" id="KW-1185">Reference proteome</keyword>
<dbReference type="GO" id="GO:0015421">
    <property type="term" value="F:ABC-type oligopeptide transporter activity"/>
    <property type="evidence" value="ECO:0007669"/>
    <property type="project" value="TreeGrafter"/>
</dbReference>
<dbReference type="STRING" id="1123281.SAMN02745180_00995"/>
<keyword evidence="1" id="KW-0547">Nucleotide-binding</keyword>
<dbReference type="InterPro" id="IPR027417">
    <property type="entry name" value="P-loop_NTPase"/>
</dbReference>
<sequence length="110" mass="12453">MQKIAIARGLYKDSLCFIADEPTAALDSLSEAEIYKRILGETKNNAVIFISHRMSSCKDCDDIIVMDNGSLVERGTHEELIAQEGIYNLLWSTQAKYYATVSYPHRHMSH</sequence>
<dbReference type="PANTHER" id="PTHR43394:SF1">
    <property type="entry name" value="ATP-BINDING CASSETTE SUB-FAMILY B MEMBER 10, MITOCHONDRIAL"/>
    <property type="match status" value="1"/>
</dbReference>
<dbReference type="GO" id="GO:0005524">
    <property type="term" value="F:ATP binding"/>
    <property type="evidence" value="ECO:0007669"/>
    <property type="project" value="UniProtKB-KW"/>
</dbReference>
<dbReference type="InterPro" id="IPR039421">
    <property type="entry name" value="Type_1_exporter"/>
</dbReference>
<organism evidence="1 2">
    <name type="scientific">Sporanaerobacter acetigenes DSM 13106</name>
    <dbReference type="NCBI Taxonomy" id="1123281"/>
    <lineage>
        <taxon>Bacteria</taxon>
        <taxon>Bacillati</taxon>
        <taxon>Bacillota</taxon>
        <taxon>Tissierellia</taxon>
        <taxon>Tissierellales</taxon>
        <taxon>Sporanaerobacteraceae</taxon>
        <taxon>Sporanaerobacter</taxon>
    </lineage>
</organism>
<dbReference type="AlphaFoldDB" id="A0A1M5VPW0"/>
<dbReference type="Gene3D" id="3.40.50.300">
    <property type="entry name" value="P-loop containing nucleotide triphosphate hydrolases"/>
    <property type="match status" value="1"/>
</dbReference>
<proteinExistence type="predicted"/>
<dbReference type="Proteomes" id="UP000184389">
    <property type="component" value="Unassembled WGS sequence"/>
</dbReference>
<name>A0A1M5VPW0_9FIRM</name>